<proteinExistence type="predicted"/>
<keyword evidence="1" id="KW-0812">Transmembrane</keyword>
<dbReference type="AlphaFoldDB" id="A0A402BAV2"/>
<keyword evidence="4" id="KW-1185">Reference proteome</keyword>
<dbReference type="SUPFAM" id="SSF54001">
    <property type="entry name" value="Cysteine proteinases"/>
    <property type="match status" value="1"/>
</dbReference>
<organism evidence="3 4">
    <name type="scientific">Dictyobacter alpinus</name>
    <dbReference type="NCBI Taxonomy" id="2014873"/>
    <lineage>
        <taxon>Bacteria</taxon>
        <taxon>Bacillati</taxon>
        <taxon>Chloroflexota</taxon>
        <taxon>Ktedonobacteria</taxon>
        <taxon>Ktedonobacterales</taxon>
        <taxon>Dictyobacteraceae</taxon>
        <taxon>Dictyobacter</taxon>
    </lineage>
</organism>
<evidence type="ECO:0000313" key="3">
    <source>
        <dbReference type="EMBL" id="GCE28420.1"/>
    </source>
</evidence>
<comment type="caution">
    <text evidence="3">The sequence shown here is derived from an EMBL/GenBank/DDBJ whole genome shotgun (WGS) entry which is preliminary data.</text>
</comment>
<keyword evidence="1" id="KW-1133">Transmembrane helix</keyword>
<name>A0A402BAV2_9CHLR</name>
<protein>
    <recommendedName>
        <fullName evidence="2">Peptidase C51 domain-containing protein</fullName>
    </recommendedName>
</protein>
<dbReference type="EMBL" id="BIFT01000001">
    <property type="protein sequence ID" value="GCE28420.1"/>
    <property type="molecule type" value="Genomic_DNA"/>
</dbReference>
<feature type="transmembrane region" description="Helical" evidence="1">
    <location>
        <begin position="9"/>
        <end position="31"/>
    </location>
</feature>
<dbReference type="Gene3D" id="3.90.1720.10">
    <property type="entry name" value="endopeptidase domain like (from Nostoc punctiforme)"/>
    <property type="match status" value="1"/>
</dbReference>
<accession>A0A402BAV2</accession>
<gene>
    <name evidence="3" type="ORF">KDA_39040</name>
</gene>
<dbReference type="Proteomes" id="UP000287171">
    <property type="component" value="Unassembled WGS sequence"/>
</dbReference>
<evidence type="ECO:0000256" key="1">
    <source>
        <dbReference type="SAM" id="Phobius"/>
    </source>
</evidence>
<sequence length="238" mass="24916">MRAPKGRRLVINIGAAFMLLVVIIGVLAAVLPTQNGQANVFLGFFQPKSNSVSMHNNQSALIAAQAATATAVMQDGYDAGGNVVYDGVNRDYTLNNGQSTLDIASGGAQSPATASAGGQVSAANLVIRATPGQCTWWAQYRYWQLTGYEVPWAGNAATYAYQAPAYGWINTTVPVVHSIIVLQPGVQHAGASTGHVGIVESINPDGSLNVSSWNVVGPGILSYNTYYAGPGVSFVYHP</sequence>
<dbReference type="InterPro" id="IPR007921">
    <property type="entry name" value="CHAP_dom"/>
</dbReference>
<feature type="domain" description="Peptidase C51" evidence="2">
    <location>
        <begin position="109"/>
        <end position="236"/>
    </location>
</feature>
<evidence type="ECO:0000259" key="2">
    <source>
        <dbReference type="PROSITE" id="PS50911"/>
    </source>
</evidence>
<dbReference type="InterPro" id="IPR038765">
    <property type="entry name" value="Papain-like_cys_pep_sf"/>
</dbReference>
<reference evidence="4" key="1">
    <citation type="submission" date="2018-12" db="EMBL/GenBank/DDBJ databases">
        <title>Tengunoibacter tsumagoiensis gen. nov., sp. nov., Dictyobacter kobayashii sp. nov., D. alpinus sp. nov., and D. joshuensis sp. nov. and description of Dictyobacteraceae fam. nov. within the order Ktedonobacterales isolated from Tengu-no-mugimeshi.</title>
        <authorList>
            <person name="Wang C.M."/>
            <person name="Zheng Y."/>
            <person name="Sakai Y."/>
            <person name="Toyoda A."/>
            <person name="Minakuchi Y."/>
            <person name="Abe K."/>
            <person name="Yokota A."/>
            <person name="Yabe S."/>
        </authorList>
    </citation>
    <scope>NUCLEOTIDE SEQUENCE [LARGE SCALE GENOMIC DNA]</scope>
    <source>
        <strain evidence="4">Uno16</strain>
    </source>
</reference>
<dbReference type="PROSITE" id="PS50911">
    <property type="entry name" value="CHAP"/>
    <property type="match status" value="1"/>
</dbReference>
<dbReference type="Pfam" id="PF05257">
    <property type="entry name" value="CHAP"/>
    <property type="match status" value="1"/>
</dbReference>
<evidence type="ECO:0000313" key="4">
    <source>
        <dbReference type="Proteomes" id="UP000287171"/>
    </source>
</evidence>
<keyword evidence="1" id="KW-0472">Membrane</keyword>